<evidence type="ECO:0000313" key="1">
    <source>
        <dbReference type="EMBL" id="WOB78744.1"/>
    </source>
</evidence>
<accession>A0ACD4VNA0</accession>
<evidence type="ECO:0000313" key="2">
    <source>
        <dbReference type="Proteomes" id="UP001302493"/>
    </source>
</evidence>
<dbReference type="EMBL" id="CP119180">
    <property type="protein sequence ID" value="WOB78744.1"/>
    <property type="molecule type" value="Genomic_DNA"/>
</dbReference>
<gene>
    <name evidence="1" type="ORF">PZA08_00870</name>
</gene>
<proteinExistence type="predicted"/>
<dbReference type="Proteomes" id="UP001302493">
    <property type="component" value="Chromosome"/>
</dbReference>
<organism evidence="1 2">
    <name type="scientific">Brevundimonas nasdae</name>
    <dbReference type="NCBI Taxonomy" id="172043"/>
    <lineage>
        <taxon>Bacteria</taxon>
        <taxon>Pseudomonadati</taxon>
        <taxon>Pseudomonadota</taxon>
        <taxon>Alphaproteobacteria</taxon>
        <taxon>Caulobacterales</taxon>
        <taxon>Caulobacteraceae</taxon>
        <taxon>Brevundimonas</taxon>
    </lineage>
</organism>
<reference evidence="1" key="1">
    <citation type="submission" date="2023-03" db="EMBL/GenBank/DDBJ databases">
        <title>Genome sequence of Brevundimonas nasdae SJTX8.</title>
        <authorList>
            <person name="Liang R."/>
        </authorList>
    </citation>
    <scope>NUCLEOTIDE SEQUENCE</scope>
    <source>
        <strain evidence="1">X8</strain>
    </source>
</reference>
<keyword evidence="2" id="KW-1185">Reference proteome</keyword>
<protein>
    <submittedName>
        <fullName evidence="1">Uncharacterized protein</fullName>
    </submittedName>
</protein>
<sequence>MTDMPTGLIRRGGAYSLRRRIPNDLLPAYGGRKEVVKALGTNDREEAKRLHALAWVALDQEFSAARQREPDDETARIRRKLRQIADARAAANVSTPTVTQEEVDAILDKIAMDSGEELRDDVLYERRELSRQKALAVLNVENIDLLSDDELAVRDLLIERNFAVQKAEWATQAAQRSLANAAVIPAPLGPAPLPPSSPSSNTDFAAVIDRWKLERAPASKTAAAHAAVIRWFIEATGIQSVSAVERQHVQSFKVALLGRGTSAANIKTKLSRLRTILSFAVAEGLLPSNPAVGVTAPAIKGPKPVAPWPVADLNKLLAGPVHQRGERPVRGRGEAAYWLPLLALFTGARREELGQLRGRDIVLHTYTSPEGADADAWLIRIDYGEDGANQLKTASSQRNVPVHPSLVELGFIQLVKGTAAGDLLFPQLRPNGDGKLTEKWGDWFRAYRRELGIVDPRLRFHSFRHSFKDFCREAGILEGIQRQLMGHAASDVADQYGSGFSTHQLVAAIRAYRIPGLSLPPPPA</sequence>
<name>A0ACD4VNA0_9CAUL</name>